<accession>A0ACD5TZ51</accession>
<keyword evidence="2" id="KW-1185">Reference proteome</keyword>
<sequence length="104" mass="11266">MDKQLLFLAIILIASLEATTSVVRGDLVCETATLECMFKCYTGSGKCLRCCQGHGYVDGVCNFIRANLCYCCNNTDNPPPATAAGRHGWQPQTGVPTPIIPHFL</sequence>
<protein>
    <submittedName>
        <fullName evidence="1">Uncharacterized protein</fullName>
    </submittedName>
</protein>
<reference evidence="1" key="1">
    <citation type="submission" date="2021-05" db="EMBL/GenBank/DDBJ databases">
        <authorList>
            <person name="Scholz U."/>
            <person name="Mascher M."/>
            <person name="Fiebig A."/>
        </authorList>
    </citation>
    <scope>NUCLEOTIDE SEQUENCE [LARGE SCALE GENOMIC DNA]</scope>
</reference>
<organism evidence="1 2">
    <name type="scientific">Avena sativa</name>
    <name type="common">Oat</name>
    <dbReference type="NCBI Taxonomy" id="4498"/>
    <lineage>
        <taxon>Eukaryota</taxon>
        <taxon>Viridiplantae</taxon>
        <taxon>Streptophyta</taxon>
        <taxon>Embryophyta</taxon>
        <taxon>Tracheophyta</taxon>
        <taxon>Spermatophyta</taxon>
        <taxon>Magnoliopsida</taxon>
        <taxon>Liliopsida</taxon>
        <taxon>Poales</taxon>
        <taxon>Poaceae</taxon>
        <taxon>BOP clade</taxon>
        <taxon>Pooideae</taxon>
        <taxon>Poodae</taxon>
        <taxon>Poeae</taxon>
        <taxon>Poeae Chloroplast Group 1 (Aveneae type)</taxon>
        <taxon>Aveninae</taxon>
        <taxon>Avena</taxon>
    </lineage>
</organism>
<dbReference type="EnsemblPlants" id="AVESA.00010b.r2.1DG0150010.1">
    <property type="protein sequence ID" value="AVESA.00010b.r2.1DG0150010.1.CDS"/>
    <property type="gene ID" value="AVESA.00010b.r2.1DG0150010"/>
</dbReference>
<name>A0ACD5TZ51_AVESA</name>
<proteinExistence type="predicted"/>
<evidence type="ECO:0000313" key="1">
    <source>
        <dbReference type="EnsemblPlants" id="AVESA.00010b.r2.1DG0150010.1.CDS"/>
    </source>
</evidence>
<evidence type="ECO:0000313" key="2">
    <source>
        <dbReference type="Proteomes" id="UP001732700"/>
    </source>
</evidence>
<reference evidence="1" key="2">
    <citation type="submission" date="2025-09" db="UniProtKB">
        <authorList>
            <consortium name="EnsemblPlants"/>
        </authorList>
    </citation>
    <scope>IDENTIFICATION</scope>
</reference>
<dbReference type="Proteomes" id="UP001732700">
    <property type="component" value="Chromosome 1D"/>
</dbReference>